<dbReference type="GO" id="GO:0035556">
    <property type="term" value="P:intracellular signal transduction"/>
    <property type="evidence" value="ECO:0007669"/>
    <property type="project" value="InterPro"/>
</dbReference>
<dbReference type="Pfam" id="PF01477">
    <property type="entry name" value="PLAT"/>
    <property type="match status" value="12"/>
</dbReference>
<sequence>MSYNYVVEVCLSPNGNLKLKASYIISKSFKPIAVRMSETPSTNSMIQPRTSESEQSLSVRPFNVTEPVVAKRICFYKSGDPQFNGVKMVVNNRSFKSFDALLDNLSKRVPLPFGVRNITTPRGIHSVNNLEDLEDGKSYICSQQRKVKPINLEKASRKPLPWQISRPVSARRRAVQLAREGEGGVFQQGSTARLSNPKKLLVFKNGNVRIRRTVVLGKKNTQSFEAFLDHISELMQYPVVKLYMTDGRKVPNLQALILCSGAVVAAGREPFKAANYDPRRYSLPSKLPGVSSRVYPRTNAKSEGRKTRKWKVTVFTSDLPSASTSSQVYIVLYGDQNNSGAVFLYGEEKKVFERGNEDTFTIQTEDLGELYKIRIGHNNSGETPAWHCKELHLQNLVTGEQFDFPVDRWLAQQDDGEISQELPVLHLGQPILPVAVYEVHVVTGDLWNAGTEADIYIAVYGEKGDTGSRQLRRSKKPRKCVKGQTDIFLLEAVHLGNLHRIVIGHNGLGSGNGWFLEKIVVKDFITNSDYNFACHRWLDQGEDDGKIVRELYVTLDDTFAGRQELEIKRAEMWAAEKWKFQKGNTLQFYNKVSHGFICLSPDGTVHARGDKKDKYGLFDVAIKKGNTCVFKSHPVPHLALGFAHGSVAGMNNGDVHCELQVHVQPSRCTILESARNPGQMVTFNLQGTVADDATSYAGLTKEFVVHVKGVFHNSAIILLTTSYCQSLCLRPDGSCSGAGNQSDDSYWRVHKISSGVCMFESVKNPRMYLRIKDGQCNGTGTGDVDCHFKVEKNLESGSVSLESARNRGIYVGLLPNGQTKPVVHTGESNIWFYPQVVKFGREKPMGTSATPAQQKEVIRESKHQQAGTQNLVSYRCPDSPPSKDMRNIQDGESPFPSADKWKVSVLTGNAGTRANVTLWIYGDKGVAGPIALGKDNREQLFLPRMEDAFQVEIKHIGNIYKIRIGHDGTSKQPEWMLEKVTLQNLKSGKILNFSANKWLSRSRGNGDTLCELPVVEKGRSLYPSVSYQVYVYTGHLEDAETDSSVYLCIYGERGDSGLRLLHKSDKAVKFQRGMVDRFEIQAVSLGRLQKVLLCCKAYSMSQYWYCEKVVIREPEKNSEYIFNCERWLPFTSQGTVHSEIELSAQEMQINHQLKMQEEENGEDWKITVVTGGLETAGTTATVSLYVYGENKASGPLILGSGKHQLFNPHSTDTFKINLKDVGELYKIRIGHDNSGPDPSWYIDEIRMNSPLDQEICLPVNCWLSESQGDGETWREIAIGRPNKALIPLVFYNVSVYTGTIPGAETNSNVYITLFGTGGDSGKRKLHKSRTNKVSFQRGQTDVFSLMAVSLGVVNKILISHDGTGPGSGWFLEKVVIKFQEREEGEEEEVVFPCNRWLDEYQDDGKTERELIARKNSNAPMAYRGQWRVLVKTAQDSPLSRECKRTLVIYGSKGKSDNLLLSSQSLGDMPFQPGATDEFLIESGDVGDVYKIRVSCDDLPDFEGWHLKSFQMEELHTNQEVNFDCNCWFSLSREHQELVKEFPAVTENQKPLPVHKYVVSVHTGDLWGAETFANLYVILYGNRGDTGIRKLQRSFTAGEQFTRNKVDSFLVEAVSLSHLKKVVIGHDGEGYGAGIYLKMVTVKKSENSDKEWVFPCWNWLDTHLGICDTVCEIETIGKKLISCAKDPQINKKSSGLWIMDIIGSDMNTETEPVNLTFIFYGDQDRKKLSHQFSGTATEIKAELANIGSLYKIQVSGPHALLKESWHLAMLHMKHTGTQQEMWLNFDCWFKPNEETCVELPALCSDQDPFPVVEYSIHVHTGDKKKADATGEAYICIQGGRGDSGKRWLNPSKSGPVTFSRGEVDVFTIKAVHLGKLSHVLVGFKSFNKDDWFLEKIVIKEGNYPFTTYTFVHNNWISKHSKKDFTELSIPLQEMTVTSGPVKMFDVRSQGQWKMWMDCAHVPEKIPVVKVLVYGTNGVSLPQNVQSMKNDPFLLSVGDIGSITKISFVLSNTSLSRGVKLLKLRMKDLDTKEELGFHPLNQWLFEEDGSETVTELAAVRPDKAPLKVVTYSISVHTGTLPASETEADVFITIFGENGDSYKRRLRCSESCAYFAKGQLNTFSVQAIDLGMLSKVVVEHNRSGYGAGWYIDRIMIQESEKNSDQYVFLCQQWLDSGVGDGKMKREVQLLGKVRKEKLAENFHGTWDVTVTTRGISSNAMNPKLTLTVCDDKGASSSVFIPKGSFKRAEAYQATLELDKKSNMICKVRLEVEDTDGEMWHCREVKLQHRKSKQILEFPCVQDFSDAEGSTVTELPVLTAGCNFLAVKQYVLYISTDSSPESGTDSDVYVTLKGSMGDTGKRKLVRNGKDTFAMGKVDVFQVEAIDIGTLSELLVEKGKGSDWHLEKIIVKEPKFSGKEILFMAQTWLRDRTDRKRCASVTLTGTEIQERRSTTASLLQKQEMKSEGSWKIYFTECHENSSKEFKTSWGNISKLVLVFYGCNGKSEPISLEDKVGDQAEDQVTYDVYFPADLGMLYKVTFGLHHLGESISQLFHHCKMQNTGTLDTFSLSINKTLPLLNGDQWIEFPVEWPLREALSVVTYDVKVFFNDASSKISSIHVSLCIYGTNGDTENRKLSLPSQLGKDRESFTGQIDAVDLGELHKVTLLIGSKSSCKLDIKALHLKEAPKNEPVYIFEVNEIFLLDANEPEIRKEIPLSFITKEGSSSENLIEHIIKVYTGDKRGAGTDANVHIILFGDKDTSQLIQLKESLDHRDPFERAKTDTFRIKTKDVGRLQKIEIGHDGKGFASGWFLEKVEITEVSTNELYSFNCNRWLAKDENDGCTVVQLSM</sequence>
<feature type="domain" description="PLAT" evidence="14">
    <location>
        <begin position="2067"/>
        <end position="2185"/>
    </location>
</feature>
<evidence type="ECO:0000256" key="5">
    <source>
        <dbReference type="ARBA" id="ARBA00022737"/>
    </source>
</evidence>
<dbReference type="FunFam" id="3.10.20.230:FF:000007">
    <property type="entry name" value="Oxygen-regulated protein 1"/>
    <property type="match status" value="1"/>
</dbReference>
<dbReference type="SMART" id="SM00537">
    <property type="entry name" value="DCX"/>
    <property type="match status" value="2"/>
</dbReference>
<dbReference type="InterPro" id="IPR052970">
    <property type="entry name" value="Inner_ear_hair_cell_LOXHD"/>
</dbReference>
<evidence type="ECO:0000256" key="13">
    <source>
        <dbReference type="PROSITE-ProRule" id="PRU00152"/>
    </source>
</evidence>
<feature type="domain" description="PLAT" evidence="14">
    <location>
        <begin position="308"/>
        <end position="424"/>
    </location>
</feature>
<dbReference type="SMART" id="SM00308">
    <property type="entry name" value="LH2"/>
    <property type="match status" value="8"/>
</dbReference>
<comment type="subunit">
    <text evidence="12">Interacts (via the doublecortin domains) with microtubules. Interacts with RP1L1. Interacts with MAK.</text>
</comment>
<accession>A0AA35P905</accession>
<dbReference type="CDD" id="cd01756">
    <property type="entry name" value="PLAT_repeat"/>
    <property type="match status" value="7"/>
</dbReference>
<dbReference type="Gene3D" id="3.10.20.230">
    <property type="entry name" value="Doublecortin domain"/>
    <property type="match status" value="2"/>
</dbReference>
<evidence type="ECO:0000256" key="10">
    <source>
        <dbReference type="ARBA" id="ARBA00043933"/>
    </source>
</evidence>
<dbReference type="PANTHER" id="PTHR45901:SF7">
    <property type="entry name" value="OXYGEN-REGULATED PROTEIN 1"/>
    <property type="match status" value="1"/>
</dbReference>
<dbReference type="SUPFAM" id="SSF49723">
    <property type="entry name" value="Lipase/lipooxygenase domain (PLAT/LH2 domain)"/>
    <property type="match status" value="14"/>
</dbReference>
<feature type="domain" description="Doublecortin" evidence="15">
    <location>
        <begin position="198"/>
        <end position="277"/>
    </location>
</feature>
<dbReference type="InterPro" id="IPR001024">
    <property type="entry name" value="PLAT/LH2_dom"/>
</dbReference>
<feature type="domain" description="PLAT" evidence="14">
    <location>
        <begin position="899"/>
        <end position="1013"/>
    </location>
</feature>
<dbReference type="EMBL" id="OX395132">
    <property type="protein sequence ID" value="CAI5779529.1"/>
    <property type="molecule type" value="Genomic_DNA"/>
</dbReference>
<dbReference type="CDD" id="cd23312">
    <property type="entry name" value="beta-trefoil_FGF_RP1"/>
    <property type="match status" value="2"/>
</dbReference>
<keyword evidence="6" id="KW-0970">Cilium biogenesis/degradation</keyword>
<feature type="domain" description="PLAT" evidence="14">
    <location>
        <begin position="1025"/>
        <end position="1142"/>
    </location>
</feature>
<dbReference type="Gene3D" id="2.40.180.10">
    <property type="entry name" value="Catalase core domain"/>
    <property type="match status" value="5"/>
</dbReference>
<feature type="domain" description="PLAT" evidence="14">
    <location>
        <begin position="1424"/>
        <end position="1542"/>
    </location>
</feature>
<dbReference type="PROSITE" id="PS50309">
    <property type="entry name" value="DC"/>
    <property type="match status" value="2"/>
</dbReference>
<dbReference type="InterPro" id="IPR008996">
    <property type="entry name" value="IL1/FGF"/>
</dbReference>
<dbReference type="GO" id="GO:0001750">
    <property type="term" value="C:photoreceptor outer segment"/>
    <property type="evidence" value="ECO:0007669"/>
    <property type="project" value="UniProtKB-SubCell"/>
</dbReference>
<feature type="domain" description="PLAT" evidence="14">
    <location>
        <begin position="1811"/>
        <end position="1929"/>
    </location>
</feature>
<comment type="function">
    <text evidence="10">Microtubule-associated protein regulating the stability and length of the microtubule-based axoneme of photoreceptors. Required for the differentiation of photoreceptor cells, it plays a role in the organization of the outer segment of rod and cone photoreceptors ensuring the correct orientation and higher-order stacking of outer segment disks along the photoreceptor axoneme.</text>
</comment>
<keyword evidence="9" id="KW-0966">Cell projection</keyword>
<dbReference type="SUPFAM" id="SSF50353">
    <property type="entry name" value="Cytokine"/>
    <property type="match status" value="2"/>
</dbReference>
<feature type="domain" description="PLAT" evidence="14">
    <location>
        <begin position="435"/>
        <end position="552"/>
    </location>
</feature>
<dbReference type="CDD" id="cd17147">
    <property type="entry name" value="DCX2_RP1"/>
    <property type="match status" value="1"/>
</dbReference>
<protein>
    <recommendedName>
        <fullName evidence="11">Oxygen-regulated protein 1</fullName>
    </recommendedName>
</protein>
<evidence type="ECO:0000256" key="9">
    <source>
        <dbReference type="ARBA" id="ARBA00023273"/>
    </source>
</evidence>
<dbReference type="GO" id="GO:0001917">
    <property type="term" value="C:photoreceptor inner segment"/>
    <property type="evidence" value="ECO:0007669"/>
    <property type="project" value="UniProtKB-ARBA"/>
</dbReference>
<evidence type="ECO:0000259" key="14">
    <source>
        <dbReference type="PROSITE" id="PS50095"/>
    </source>
</evidence>
<comment type="subcellular location">
    <subcellularLocation>
        <location evidence="2">Cell projection</location>
        <location evidence="2">Cilium</location>
        <location evidence="2">Photoreceptor outer segment</location>
    </subcellularLocation>
    <subcellularLocation>
        <location evidence="1">Cytoplasm</location>
        <location evidence="1">Cytoskeleton</location>
        <location evidence="1">Cilium axoneme</location>
    </subcellularLocation>
</comment>
<dbReference type="GO" id="GO:0009416">
    <property type="term" value="P:response to light stimulus"/>
    <property type="evidence" value="ECO:0007669"/>
    <property type="project" value="UniProtKB-ARBA"/>
</dbReference>
<dbReference type="GO" id="GO:0032391">
    <property type="term" value="C:photoreceptor connecting cilium"/>
    <property type="evidence" value="ECO:0007669"/>
    <property type="project" value="UniProtKB-ARBA"/>
</dbReference>
<dbReference type="PROSITE" id="PS50095">
    <property type="entry name" value="PLAT"/>
    <property type="match status" value="13"/>
</dbReference>
<evidence type="ECO:0000256" key="12">
    <source>
        <dbReference type="ARBA" id="ARBA00046756"/>
    </source>
</evidence>
<feature type="domain" description="PLAT" evidence="14">
    <location>
        <begin position="2324"/>
        <end position="2438"/>
    </location>
</feature>
<dbReference type="Proteomes" id="UP001178461">
    <property type="component" value="Chromosome 7"/>
</dbReference>
<keyword evidence="8" id="KW-0206">Cytoskeleton</keyword>
<dbReference type="SUPFAM" id="SSF89837">
    <property type="entry name" value="Doublecortin (DC)"/>
    <property type="match status" value="2"/>
</dbReference>
<keyword evidence="7" id="KW-0969">Cilium</keyword>
<dbReference type="Pfam" id="PF03607">
    <property type="entry name" value="DCX"/>
    <property type="match status" value="2"/>
</dbReference>
<dbReference type="Gene3D" id="2.60.60.20">
    <property type="entry name" value="PLAT/LH2 domain"/>
    <property type="match status" value="11"/>
</dbReference>
<dbReference type="InterPro" id="IPR036572">
    <property type="entry name" value="Doublecortin_dom_sf"/>
</dbReference>
<evidence type="ECO:0000313" key="16">
    <source>
        <dbReference type="EMBL" id="CAI5779529.1"/>
    </source>
</evidence>
<dbReference type="GO" id="GO:0005930">
    <property type="term" value="C:axoneme"/>
    <property type="evidence" value="ECO:0007669"/>
    <property type="project" value="UniProtKB-SubCell"/>
</dbReference>
<dbReference type="InterPro" id="IPR036392">
    <property type="entry name" value="PLAT/LH2_dom_sf"/>
</dbReference>
<reference evidence="16" key="1">
    <citation type="submission" date="2022-12" db="EMBL/GenBank/DDBJ databases">
        <authorList>
            <person name="Alioto T."/>
            <person name="Alioto T."/>
            <person name="Gomez Garrido J."/>
        </authorList>
    </citation>
    <scope>NUCLEOTIDE SEQUENCE</scope>
</reference>
<feature type="domain" description="PLAT" evidence="14">
    <location>
        <begin position="1289"/>
        <end position="1411"/>
    </location>
</feature>
<evidence type="ECO:0000256" key="6">
    <source>
        <dbReference type="ARBA" id="ARBA00022794"/>
    </source>
</evidence>
<evidence type="ECO:0000256" key="8">
    <source>
        <dbReference type="ARBA" id="ARBA00023212"/>
    </source>
</evidence>
<feature type="domain" description="PLAT" evidence="14">
    <location>
        <begin position="2725"/>
        <end position="2843"/>
    </location>
</feature>
<evidence type="ECO:0000259" key="15">
    <source>
        <dbReference type="PROSITE" id="PS50309"/>
    </source>
</evidence>
<gene>
    <name evidence="16" type="ORF">PODLI_1B026873</name>
</gene>
<feature type="domain" description="Doublecortin" evidence="15">
    <location>
        <begin position="71"/>
        <end position="153"/>
    </location>
</feature>
<feature type="domain" description="PLAT" evidence="14">
    <location>
        <begin position="1162"/>
        <end position="1277"/>
    </location>
</feature>
<evidence type="ECO:0000256" key="2">
    <source>
        <dbReference type="ARBA" id="ARBA00004504"/>
    </source>
</evidence>
<dbReference type="InterPro" id="IPR003533">
    <property type="entry name" value="Doublecortin_dom"/>
</dbReference>
<proteinExistence type="predicted"/>
<dbReference type="PANTHER" id="PTHR45901">
    <property type="entry name" value="PROTEIN CBG12474"/>
    <property type="match status" value="1"/>
</dbReference>
<comment type="caution">
    <text evidence="13">Lacks conserved residue(s) required for the propagation of feature annotation.</text>
</comment>
<keyword evidence="3" id="KW-0963">Cytoplasm</keyword>
<evidence type="ECO:0000256" key="3">
    <source>
        <dbReference type="ARBA" id="ARBA00022490"/>
    </source>
</evidence>
<keyword evidence="4" id="KW-0716">Sensory transduction</keyword>
<dbReference type="FunFam" id="3.10.20.230:FF:000006">
    <property type="entry name" value="Oxygen-regulated protein 1"/>
    <property type="match status" value="1"/>
</dbReference>
<feature type="domain" description="PLAT" evidence="14">
    <location>
        <begin position="2595"/>
        <end position="2710"/>
    </location>
</feature>
<evidence type="ECO:0000256" key="11">
    <source>
        <dbReference type="ARBA" id="ARBA00044186"/>
    </source>
</evidence>
<evidence type="ECO:0000256" key="1">
    <source>
        <dbReference type="ARBA" id="ARBA00004430"/>
    </source>
</evidence>
<dbReference type="Gene3D" id="2.80.10.50">
    <property type="match status" value="2"/>
</dbReference>
<evidence type="ECO:0000313" key="17">
    <source>
        <dbReference type="Proteomes" id="UP001178461"/>
    </source>
</evidence>
<organism evidence="16 17">
    <name type="scientific">Podarcis lilfordi</name>
    <name type="common">Lilford's wall lizard</name>
    <dbReference type="NCBI Taxonomy" id="74358"/>
    <lineage>
        <taxon>Eukaryota</taxon>
        <taxon>Metazoa</taxon>
        <taxon>Chordata</taxon>
        <taxon>Craniata</taxon>
        <taxon>Vertebrata</taxon>
        <taxon>Euteleostomi</taxon>
        <taxon>Lepidosauria</taxon>
        <taxon>Squamata</taxon>
        <taxon>Bifurcata</taxon>
        <taxon>Unidentata</taxon>
        <taxon>Episquamata</taxon>
        <taxon>Laterata</taxon>
        <taxon>Lacertibaenia</taxon>
        <taxon>Lacertidae</taxon>
        <taxon>Podarcis</taxon>
    </lineage>
</organism>
<dbReference type="CDD" id="cd17145">
    <property type="entry name" value="DCX1_RP1"/>
    <property type="match status" value="1"/>
</dbReference>
<keyword evidence="17" id="KW-1185">Reference proteome</keyword>
<evidence type="ECO:0000256" key="7">
    <source>
        <dbReference type="ARBA" id="ARBA00023069"/>
    </source>
</evidence>
<dbReference type="GO" id="GO:0030030">
    <property type="term" value="P:cell projection organization"/>
    <property type="evidence" value="ECO:0007669"/>
    <property type="project" value="UniProtKB-KW"/>
</dbReference>
<feature type="domain" description="PLAT" evidence="14">
    <location>
        <begin position="1554"/>
        <end position="1673"/>
    </location>
</feature>
<evidence type="ECO:0000256" key="4">
    <source>
        <dbReference type="ARBA" id="ARBA00022606"/>
    </source>
</evidence>
<name>A0AA35P905_9SAUR</name>
<keyword evidence="5" id="KW-0677">Repeat</keyword>